<dbReference type="InterPro" id="IPR012337">
    <property type="entry name" value="RNaseH-like_sf"/>
</dbReference>
<evidence type="ECO:0000256" key="1">
    <source>
        <dbReference type="ARBA" id="ARBA00009518"/>
    </source>
</evidence>
<comment type="similarity">
    <text evidence="1">Belongs to the RuvC family.</text>
</comment>
<dbReference type="AlphaFoldDB" id="A0A660SF34"/>
<accession>A0A660SF34</accession>
<dbReference type="EMBL" id="QNBD01000194">
    <property type="protein sequence ID" value="RKX69415.1"/>
    <property type="molecule type" value="Genomic_DNA"/>
</dbReference>
<dbReference type="Pfam" id="PF02075">
    <property type="entry name" value="RuvC"/>
    <property type="match status" value="1"/>
</dbReference>
<organism evidence="7 8">
    <name type="scientific">candidate division TA06 bacterium</name>
    <dbReference type="NCBI Taxonomy" id="2250710"/>
    <lineage>
        <taxon>Bacteria</taxon>
        <taxon>Bacteria division TA06</taxon>
    </lineage>
</organism>
<protein>
    <submittedName>
        <fullName evidence="7">Crossover junction endodeoxyribonuclease RuvC</fullName>
    </submittedName>
</protein>
<dbReference type="GO" id="GO:0004520">
    <property type="term" value="F:DNA endonuclease activity"/>
    <property type="evidence" value="ECO:0007669"/>
    <property type="project" value="InterPro"/>
</dbReference>
<keyword evidence="2" id="KW-0227">DNA damage</keyword>
<dbReference type="InterPro" id="IPR002176">
    <property type="entry name" value="X-over_junc_endoDNase_RuvC"/>
</dbReference>
<keyword evidence="4" id="KW-0238">DNA-binding</keyword>
<keyword evidence="5" id="KW-0233">DNA recombination</keyword>
<gene>
    <name evidence="7" type="ORF">DRP43_04425</name>
</gene>
<dbReference type="Gene3D" id="3.30.420.10">
    <property type="entry name" value="Ribonuclease H-like superfamily/Ribonuclease H"/>
    <property type="match status" value="1"/>
</dbReference>
<reference evidence="7 8" key="1">
    <citation type="submission" date="2018-06" db="EMBL/GenBank/DDBJ databases">
        <title>Extensive metabolic versatility and redundancy in microbially diverse, dynamic hydrothermal sediments.</title>
        <authorList>
            <person name="Dombrowski N."/>
            <person name="Teske A."/>
            <person name="Baker B.J."/>
        </authorList>
    </citation>
    <scope>NUCLEOTIDE SEQUENCE [LARGE SCALE GENOMIC DNA]</scope>
    <source>
        <strain evidence="7">B10_G13</strain>
    </source>
</reference>
<name>A0A660SF34_UNCT6</name>
<feature type="non-terminal residue" evidence="7">
    <location>
        <position position="39"/>
    </location>
</feature>
<sequence length="39" mass="4420">MKVLGIDPGFRKTGYAVIKKIENKILVVEYGLIKTNIKE</sequence>
<evidence type="ECO:0000256" key="3">
    <source>
        <dbReference type="ARBA" id="ARBA00022842"/>
    </source>
</evidence>
<comment type="caution">
    <text evidence="7">The sequence shown here is derived from an EMBL/GenBank/DDBJ whole genome shotgun (WGS) entry which is preliminary data.</text>
</comment>
<dbReference type="SUPFAM" id="SSF53098">
    <property type="entry name" value="Ribonuclease H-like"/>
    <property type="match status" value="1"/>
</dbReference>
<proteinExistence type="inferred from homology"/>
<keyword evidence="6" id="KW-0234">DNA repair</keyword>
<keyword evidence="3" id="KW-0460">Magnesium</keyword>
<evidence type="ECO:0000313" key="7">
    <source>
        <dbReference type="EMBL" id="RKX69415.1"/>
    </source>
</evidence>
<evidence type="ECO:0000256" key="6">
    <source>
        <dbReference type="ARBA" id="ARBA00023204"/>
    </source>
</evidence>
<dbReference type="GO" id="GO:0003677">
    <property type="term" value="F:DNA binding"/>
    <property type="evidence" value="ECO:0007669"/>
    <property type="project" value="UniProtKB-KW"/>
</dbReference>
<dbReference type="InterPro" id="IPR036397">
    <property type="entry name" value="RNaseH_sf"/>
</dbReference>
<evidence type="ECO:0000313" key="8">
    <source>
        <dbReference type="Proteomes" id="UP000271125"/>
    </source>
</evidence>
<evidence type="ECO:0000256" key="2">
    <source>
        <dbReference type="ARBA" id="ARBA00022763"/>
    </source>
</evidence>
<dbReference type="GO" id="GO:0006310">
    <property type="term" value="P:DNA recombination"/>
    <property type="evidence" value="ECO:0007669"/>
    <property type="project" value="UniProtKB-KW"/>
</dbReference>
<evidence type="ECO:0000256" key="5">
    <source>
        <dbReference type="ARBA" id="ARBA00023172"/>
    </source>
</evidence>
<dbReference type="GO" id="GO:0006281">
    <property type="term" value="P:DNA repair"/>
    <property type="evidence" value="ECO:0007669"/>
    <property type="project" value="UniProtKB-KW"/>
</dbReference>
<dbReference type="Proteomes" id="UP000271125">
    <property type="component" value="Unassembled WGS sequence"/>
</dbReference>
<evidence type="ECO:0000256" key="4">
    <source>
        <dbReference type="ARBA" id="ARBA00023125"/>
    </source>
</evidence>